<dbReference type="Pfam" id="PF05534">
    <property type="entry name" value="HicB"/>
    <property type="match status" value="1"/>
</dbReference>
<proteinExistence type="predicted"/>
<organism evidence="1 2">
    <name type="scientific">Maccoyibacter intestinihominis</name>
    <dbReference type="NCBI Taxonomy" id="3133499"/>
    <lineage>
        <taxon>Bacteria</taxon>
        <taxon>Bacillati</taxon>
        <taxon>Bacillota</taxon>
        <taxon>Clostridia</taxon>
        <taxon>Lachnospirales</taxon>
        <taxon>Lachnospiraceae</taxon>
        <taxon>Maccoyibacter</taxon>
    </lineage>
</organism>
<evidence type="ECO:0000313" key="2">
    <source>
        <dbReference type="Proteomes" id="UP001454489"/>
    </source>
</evidence>
<name>A0ABV1HCN4_9FIRM</name>
<comment type="caution">
    <text evidence="1">The sequence shown here is derived from an EMBL/GenBank/DDBJ whole genome shotgun (WGS) entry which is preliminary data.</text>
</comment>
<gene>
    <name evidence="1" type="ORF">WMO43_06320</name>
</gene>
<dbReference type="Gene3D" id="1.10.1220.10">
    <property type="entry name" value="Met repressor-like"/>
    <property type="match status" value="1"/>
</dbReference>
<accession>A0ABV1HCN4</accession>
<sequence>MSSMLEYKGYHATVEYDAEDDIFVGEVFGIADSLNFHGTSVEELKAMFRQSIDNYLELCKQIGKNPEKEFRGSFNVRISPELHRKAALEAEKQKITLNQYVLKAIEKSFKQEKLENSKTIIYMPYETAKVDWLSGDDQMRFEGHYKKGMSLIKEENVSYVKN</sequence>
<keyword evidence="2" id="KW-1185">Reference proteome</keyword>
<dbReference type="EMBL" id="JBBMEX010000005">
    <property type="protein sequence ID" value="MEQ2557479.1"/>
    <property type="molecule type" value="Genomic_DNA"/>
</dbReference>
<dbReference type="InterPro" id="IPR008651">
    <property type="entry name" value="Uncharacterised_HicB"/>
</dbReference>
<dbReference type="InterPro" id="IPR035069">
    <property type="entry name" value="TTHA1013/TTHA0281-like"/>
</dbReference>
<dbReference type="Proteomes" id="UP001454489">
    <property type="component" value="Unassembled WGS sequence"/>
</dbReference>
<reference evidence="1 2" key="1">
    <citation type="submission" date="2024-03" db="EMBL/GenBank/DDBJ databases">
        <title>Human intestinal bacterial collection.</title>
        <authorList>
            <person name="Pauvert C."/>
            <person name="Hitch T.C.A."/>
            <person name="Clavel T."/>
        </authorList>
    </citation>
    <scope>NUCLEOTIDE SEQUENCE [LARGE SCALE GENOMIC DNA]</scope>
    <source>
        <strain evidence="1 2">CLA-AA-H185</strain>
    </source>
</reference>
<dbReference type="SUPFAM" id="SSF47598">
    <property type="entry name" value="Ribbon-helix-helix"/>
    <property type="match status" value="1"/>
</dbReference>
<protein>
    <submittedName>
        <fullName evidence="1">Type II toxin-antitoxin system HicB family antitoxin</fullName>
    </submittedName>
</protein>
<dbReference type="InterPro" id="IPR013321">
    <property type="entry name" value="Arc_rbn_hlx_hlx"/>
</dbReference>
<dbReference type="InterPro" id="IPR010985">
    <property type="entry name" value="Ribbon_hlx_hlx"/>
</dbReference>
<dbReference type="RefSeq" id="WP_353530640.1">
    <property type="nucleotide sequence ID" value="NZ_JBBMEX010000005.1"/>
</dbReference>
<evidence type="ECO:0000313" key="1">
    <source>
        <dbReference type="EMBL" id="MEQ2557479.1"/>
    </source>
</evidence>
<dbReference type="SUPFAM" id="SSF143100">
    <property type="entry name" value="TTHA1013/TTHA0281-like"/>
    <property type="match status" value="1"/>
</dbReference>